<accession>A0A2G8JQW9</accession>
<dbReference type="PROSITE" id="PS51686">
    <property type="entry name" value="SAM_MT_RSMB_NOP"/>
    <property type="match status" value="1"/>
</dbReference>
<feature type="compositionally biased region" description="Basic and acidic residues" evidence="6">
    <location>
        <begin position="438"/>
        <end position="447"/>
    </location>
</feature>
<feature type="binding site" evidence="5">
    <location>
        <position position="262"/>
    </location>
    <ligand>
        <name>S-adenosyl-L-methionine</name>
        <dbReference type="ChEBI" id="CHEBI:59789"/>
    </ligand>
</feature>
<dbReference type="InterPro" id="IPR023267">
    <property type="entry name" value="RCMT"/>
</dbReference>
<dbReference type="Pfam" id="PF01189">
    <property type="entry name" value="Methyltr_RsmB-F"/>
    <property type="match status" value="1"/>
</dbReference>
<name>A0A2G8JQW9_STIJA</name>
<comment type="similarity">
    <text evidence="5">Belongs to the class I-like SAM-binding methyltransferase superfamily. RsmB/NOP family.</text>
</comment>
<feature type="region of interest" description="Disordered" evidence="6">
    <location>
        <begin position="435"/>
        <end position="459"/>
    </location>
</feature>
<dbReference type="EMBL" id="MRZV01001395">
    <property type="protein sequence ID" value="PIK38167.1"/>
    <property type="molecule type" value="Genomic_DNA"/>
</dbReference>
<feature type="binding site" evidence="5">
    <location>
        <position position="282"/>
    </location>
    <ligand>
        <name>S-adenosyl-L-methionine</name>
        <dbReference type="ChEBI" id="CHEBI:59789"/>
    </ligand>
</feature>
<dbReference type="OrthoDB" id="435282at2759"/>
<dbReference type="Proteomes" id="UP000230750">
    <property type="component" value="Unassembled WGS sequence"/>
</dbReference>
<dbReference type="PANTHER" id="PTHR22807">
    <property type="entry name" value="NOP2 YEAST -RELATED NOL1/NOP2/FMU SUN DOMAIN-CONTAINING"/>
    <property type="match status" value="1"/>
</dbReference>
<dbReference type="SUPFAM" id="SSF53335">
    <property type="entry name" value="S-adenosyl-L-methionine-dependent methyltransferases"/>
    <property type="match status" value="1"/>
</dbReference>
<keyword evidence="2 5" id="KW-0808">Transferase</keyword>
<evidence type="ECO:0000313" key="8">
    <source>
        <dbReference type="EMBL" id="PIK38167.1"/>
    </source>
</evidence>
<dbReference type="Gene3D" id="3.30.70.1170">
    <property type="entry name" value="Sun protein, domain 3"/>
    <property type="match status" value="1"/>
</dbReference>
<keyword evidence="9" id="KW-1185">Reference proteome</keyword>
<proteinExistence type="inferred from homology"/>
<dbReference type="Gene3D" id="3.40.50.150">
    <property type="entry name" value="Vaccinia Virus protein VP39"/>
    <property type="match status" value="1"/>
</dbReference>
<keyword evidence="1 5" id="KW-0489">Methyltransferase</keyword>
<feature type="compositionally biased region" description="Acidic residues" evidence="6">
    <location>
        <begin position="378"/>
        <end position="389"/>
    </location>
</feature>
<evidence type="ECO:0000256" key="2">
    <source>
        <dbReference type="ARBA" id="ARBA00022679"/>
    </source>
</evidence>
<keyword evidence="3 5" id="KW-0949">S-adenosyl-L-methionine</keyword>
<dbReference type="GO" id="GO:0003723">
    <property type="term" value="F:RNA binding"/>
    <property type="evidence" value="ECO:0007669"/>
    <property type="project" value="UniProtKB-UniRule"/>
</dbReference>
<feature type="compositionally biased region" description="Basic and acidic residues" evidence="6">
    <location>
        <begin position="472"/>
        <end position="486"/>
    </location>
</feature>
<dbReference type="GO" id="GO:0005730">
    <property type="term" value="C:nucleolus"/>
    <property type="evidence" value="ECO:0007669"/>
    <property type="project" value="TreeGrafter"/>
</dbReference>
<evidence type="ECO:0000256" key="6">
    <source>
        <dbReference type="SAM" id="MobiDB-lite"/>
    </source>
</evidence>
<dbReference type="InterPro" id="IPR001678">
    <property type="entry name" value="MeTrfase_RsmB-F_NOP2_dom"/>
</dbReference>
<feature type="domain" description="SAM-dependent MTase RsmB/NOP-type" evidence="7">
    <location>
        <begin position="86"/>
        <end position="430"/>
    </location>
</feature>
<protein>
    <submittedName>
        <fullName evidence="8">Putative 28S rRNA (Cytosine-C(5))-methyltransferase</fullName>
    </submittedName>
</protein>
<evidence type="ECO:0000259" key="7">
    <source>
        <dbReference type="PROSITE" id="PS51686"/>
    </source>
</evidence>
<dbReference type="InterPro" id="IPR029063">
    <property type="entry name" value="SAM-dependent_MTases_sf"/>
</dbReference>
<sequence length="582" mass="66044">METQRYLPIIEKLIEETGAHESNMLSDCLLRVVTYELLFGKGLGGRDAGSFRKGIRPYQRKMKDALKKLKEDMGASNGKELLEKFGLQAKEDPMPRWVRVNLLKTTVQEVEDIFIADGCICILSWKAVDDLVRGKDAKAISSLMDEYITSLQPWQFMSDLHLPDVLVFSPATPLFKHHLTLDKKIILMDKASCIPARVLSPPRDSHVVDACAAPGNKTNHLSCIMQNTGKVFAFDLDQKRTETLKAMVEKSGSTNVEAQCADFLEIDPTDPKYAKVTHILTDPSCSGSGIVSRKDHLTGETTSRTRLKLLRGLQLRILNHAMLFPAVERVIYSTCSVHREENEEVVWRILEANPEFDLETVLPSWHHRPTKASSRNEEGEDQNEEEYYETDVNYSHLREKLDEEITRKCLRASFNVDKTNGFFVALFKKSRNFSNETRQGEGEHTVGEDETQEGEVEGNCKDDEYAEVEQVKEDRSKLMDASEHGLDATTKSKKRRFSGSAEEDSSLIKGENSLKKKKKKRKKDKTRDQSILNEDDFGDVKQFDHSLEDAKVTLTSDDADNDVDVKADVVVRDKEEEATRFD</sequence>
<dbReference type="Pfam" id="PF21153">
    <property type="entry name" value="NSUN5_N"/>
    <property type="match status" value="1"/>
</dbReference>
<reference evidence="8 9" key="1">
    <citation type="journal article" date="2017" name="PLoS Biol.">
        <title>The sea cucumber genome provides insights into morphological evolution and visceral regeneration.</title>
        <authorList>
            <person name="Zhang X."/>
            <person name="Sun L."/>
            <person name="Yuan J."/>
            <person name="Sun Y."/>
            <person name="Gao Y."/>
            <person name="Zhang L."/>
            <person name="Li S."/>
            <person name="Dai H."/>
            <person name="Hamel J.F."/>
            <person name="Liu C."/>
            <person name="Yu Y."/>
            <person name="Liu S."/>
            <person name="Lin W."/>
            <person name="Guo K."/>
            <person name="Jin S."/>
            <person name="Xu P."/>
            <person name="Storey K.B."/>
            <person name="Huan P."/>
            <person name="Zhang T."/>
            <person name="Zhou Y."/>
            <person name="Zhang J."/>
            <person name="Lin C."/>
            <person name="Li X."/>
            <person name="Xing L."/>
            <person name="Huo D."/>
            <person name="Sun M."/>
            <person name="Wang L."/>
            <person name="Mercier A."/>
            <person name="Li F."/>
            <person name="Yang H."/>
            <person name="Xiang J."/>
        </authorList>
    </citation>
    <scope>NUCLEOTIDE SEQUENCE [LARGE SCALE GENOMIC DNA]</scope>
    <source>
        <strain evidence="8">Shaxun</strain>
        <tissue evidence="8">Muscle</tissue>
    </source>
</reference>
<keyword evidence="4 5" id="KW-0694">RNA-binding</keyword>
<feature type="compositionally biased region" description="Basic residues" evidence="6">
    <location>
        <begin position="515"/>
        <end position="524"/>
    </location>
</feature>
<gene>
    <name evidence="8" type="ORF">BSL78_25002</name>
</gene>
<dbReference type="PANTHER" id="PTHR22807:SF4">
    <property type="entry name" value="28S RRNA (CYTOSINE-C(5))-METHYLTRANSFERASE"/>
    <property type="match status" value="1"/>
</dbReference>
<evidence type="ECO:0000256" key="4">
    <source>
        <dbReference type="ARBA" id="ARBA00022884"/>
    </source>
</evidence>
<dbReference type="PRINTS" id="PR02008">
    <property type="entry name" value="RCMTFAMILY"/>
</dbReference>
<dbReference type="AlphaFoldDB" id="A0A2G8JQW9"/>
<feature type="region of interest" description="Disordered" evidence="6">
    <location>
        <begin position="368"/>
        <end position="391"/>
    </location>
</feature>
<evidence type="ECO:0000256" key="1">
    <source>
        <dbReference type="ARBA" id="ARBA00022603"/>
    </source>
</evidence>
<feature type="binding site" evidence="5">
    <location>
        <begin position="211"/>
        <end position="217"/>
    </location>
    <ligand>
        <name>S-adenosyl-L-methionine</name>
        <dbReference type="ChEBI" id="CHEBI:59789"/>
    </ligand>
</feature>
<feature type="region of interest" description="Disordered" evidence="6">
    <location>
        <begin position="472"/>
        <end position="540"/>
    </location>
</feature>
<evidence type="ECO:0000313" key="9">
    <source>
        <dbReference type="Proteomes" id="UP000230750"/>
    </source>
</evidence>
<feature type="active site" description="Nucleophile" evidence="5">
    <location>
        <position position="335"/>
    </location>
</feature>
<evidence type="ECO:0000256" key="3">
    <source>
        <dbReference type="ARBA" id="ARBA00022691"/>
    </source>
</evidence>
<comment type="caution">
    <text evidence="8">The sequence shown here is derived from an EMBL/GenBank/DDBJ whole genome shotgun (WGS) entry which is preliminary data.</text>
</comment>
<dbReference type="Pfam" id="PF21148">
    <property type="entry name" value="NSUN5_fdxn-like"/>
    <property type="match status" value="1"/>
</dbReference>
<dbReference type="InterPro" id="IPR048889">
    <property type="entry name" value="NSUN5_RCM1_N"/>
</dbReference>
<dbReference type="InterPro" id="IPR049560">
    <property type="entry name" value="MeTrfase_RsmB-F_NOP2_cat"/>
</dbReference>
<evidence type="ECO:0000256" key="5">
    <source>
        <dbReference type="PROSITE-ProRule" id="PRU01023"/>
    </source>
</evidence>
<dbReference type="InterPro" id="IPR049561">
    <property type="entry name" value="NSUN5_7_fdxn-like"/>
</dbReference>
<dbReference type="STRING" id="307972.A0A2G8JQW9"/>
<dbReference type="GO" id="GO:0070475">
    <property type="term" value="P:rRNA base methylation"/>
    <property type="evidence" value="ECO:0007669"/>
    <property type="project" value="TreeGrafter"/>
</dbReference>
<feature type="binding site" evidence="5">
    <location>
        <position position="235"/>
    </location>
    <ligand>
        <name>S-adenosyl-L-methionine</name>
        <dbReference type="ChEBI" id="CHEBI:59789"/>
    </ligand>
</feature>
<dbReference type="GO" id="GO:0008173">
    <property type="term" value="F:RNA methyltransferase activity"/>
    <property type="evidence" value="ECO:0007669"/>
    <property type="project" value="InterPro"/>
</dbReference>
<organism evidence="8 9">
    <name type="scientific">Stichopus japonicus</name>
    <name type="common">Sea cucumber</name>
    <dbReference type="NCBI Taxonomy" id="307972"/>
    <lineage>
        <taxon>Eukaryota</taxon>
        <taxon>Metazoa</taxon>
        <taxon>Echinodermata</taxon>
        <taxon>Eleutherozoa</taxon>
        <taxon>Echinozoa</taxon>
        <taxon>Holothuroidea</taxon>
        <taxon>Aspidochirotacea</taxon>
        <taxon>Aspidochirotida</taxon>
        <taxon>Stichopodidae</taxon>
        <taxon>Apostichopus</taxon>
    </lineage>
</organism>